<comment type="catalytic activity">
    <reaction evidence="5">
        <text>thymidine + phosphate = 2-deoxy-alpha-D-ribose 1-phosphate + thymine</text>
        <dbReference type="Rhea" id="RHEA:16037"/>
        <dbReference type="ChEBI" id="CHEBI:17748"/>
        <dbReference type="ChEBI" id="CHEBI:17821"/>
        <dbReference type="ChEBI" id="CHEBI:43474"/>
        <dbReference type="ChEBI" id="CHEBI:57259"/>
        <dbReference type="EC" id="2.4.2.4"/>
    </reaction>
</comment>
<protein>
    <recommendedName>
        <fullName evidence="5">Thymidine phosphorylase</fullName>
        <shortName evidence="5">TP</shortName>
        <ecNumber evidence="5">2.4.2.4</ecNumber>
    </recommendedName>
    <alternativeName>
        <fullName evidence="5">TdRPase</fullName>
    </alternativeName>
</protein>
<dbReference type="InterPro" id="IPR000053">
    <property type="entry name" value="Thymidine/pyrmidine_PPase"/>
</dbReference>
<dbReference type="InterPro" id="IPR017872">
    <property type="entry name" value="Pyrmidine_PPase_CS"/>
</dbReference>
<evidence type="ECO:0000256" key="4">
    <source>
        <dbReference type="ARBA" id="ARBA00022679"/>
    </source>
</evidence>
<dbReference type="Pfam" id="PF07831">
    <property type="entry name" value="PYNP_C"/>
    <property type="match status" value="1"/>
</dbReference>
<dbReference type="PANTHER" id="PTHR10515:SF0">
    <property type="entry name" value="THYMIDINE PHOSPHORYLASE"/>
    <property type="match status" value="1"/>
</dbReference>
<dbReference type="InterPro" id="IPR000312">
    <property type="entry name" value="Glycosyl_Trfase_fam3"/>
</dbReference>
<evidence type="ECO:0000313" key="7">
    <source>
        <dbReference type="EMBL" id="CAG2248162.1"/>
    </source>
</evidence>
<dbReference type="Gene3D" id="3.40.1030.10">
    <property type="entry name" value="Nucleoside phosphorylase/phosphoribosyltransferase catalytic domain"/>
    <property type="match status" value="1"/>
</dbReference>
<comment type="function">
    <text evidence="5">Catalyzes the reversible phosphorolysis of thymidine. The produced molecules are then utilized as carbon and energy sources or in the rescue of pyrimidine bases for nucleotide synthesis.</text>
</comment>
<organism evidence="7 8">
    <name type="scientific">Mytilus edulis</name>
    <name type="common">Blue mussel</name>
    <dbReference type="NCBI Taxonomy" id="6550"/>
    <lineage>
        <taxon>Eukaryota</taxon>
        <taxon>Metazoa</taxon>
        <taxon>Spiralia</taxon>
        <taxon>Lophotrochozoa</taxon>
        <taxon>Mollusca</taxon>
        <taxon>Bivalvia</taxon>
        <taxon>Autobranchia</taxon>
        <taxon>Pteriomorphia</taxon>
        <taxon>Mytilida</taxon>
        <taxon>Mytiloidea</taxon>
        <taxon>Mytilidae</taxon>
        <taxon>Mytilinae</taxon>
        <taxon>Mytilus</taxon>
    </lineage>
</organism>
<dbReference type="Gene3D" id="3.90.1170.30">
    <property type="entry name" value="Pyrimidine nucleoside phosphorylase-like, C-terminal domain"/>
    <property type="match status" value="1"/>
</dbReference>
<dbReference type="FunFam" id="3.40.1030.10:FF:000003">
    <property type="entry name" value="Pyrimidine-nucleoside phosphorylase"/>
    <property type="match status" value="1"/>
</dbReference>
<dbReference type="EMBL" id="CAJPWZ010002924">
    <property type="protein sequence ID" value="CAG2248162.1"/>
    <property type="molecule type" value="Genomic_DNA"/>
</dbReference>
<dbReference type="PANTHER" id="PTHR10515">
    <property type="entry name" value="THYMIDINE PHOSPHORYLASE"/>
    <property type="match status" value="1"/>
</dbReference>
<comment type="caution">
    <text evidence="7">The sequence shown here is derived from an EMBL/GenBank/DDBJ whole genome shotgun (WGS) entry which is preliminary data.</text>
</comment>
<feature type="domain" description="Pyrimidine nucleoside phosphorylase C-terminal" evidence="6">
    <location>
        <begin position="310"/>
        <end position="383"/>
    </location>
</feature>
<dbReference type="SUPFAM" id="SSF52418">
    <property type="entry name" value="Nucleoside phosphorylase/phosphoribosyltransferase catalytic domain"/>
    <property type="match status" value="1"/>
</dbReference>
<gene>
    <name evidence="7" type="ORF">MEDL_60015</name>
</gene>
<dbReference type="GO" id="GO:0004645">
    <property type="term" value="F:1,4-alpha-oligoglucan phosphorylase activity"/>
    <property type="evidence" value="ECO:0007669"/>
    <property type="project" value="InterPro"/>
</dbReference>
<dbReference type="AlphaFoldDB" id="A0A8S3UR43"/>
<keyword evidence="3 5" id="KW-0328">Glycosyltransferase</keyword>
<evidence type="ECO:0000313" key="8">
    <source>
        <dbReference type="Proteomes" id="UP000683360"/>
    </source>
</evidence>
<reference evidence="7" key="1">
    <citation type="submission" date="2021-03" db="EMBL/GenBank/DDBJ databases">
        <authorList>
            <person name="Bekaert M."/>
        </authorList>
    </citation>
    <scope>NUCLEOTIDE SEQUENCE</scope>
</reference>
<keyword evidence="4 5" id="KW-0808">Transferase</keyword>
<dbReference type="SUPFAM" id="SSF54680">
    <property type="entry name" value="Pyrimidine nucleoside phosphorylase C-terminal domain"/>
    <property type="match status" value="1"/>
</dbReference>
<proteinExistence type="inferred from homology"/>
<dbReference type="SMART" id="SM00941">
    <property type="entry name" value="PYNP_C"/>
    <property type="match status" value="1"/>
</dbReference>
<sequence length="475" mass="51083">MYLKELNIEETTNLTRSMMVSGDMLMWPKELRGKLVDKHSTGGVGDKISLVLAPALAACGMKVPMISGRGLGHTGGTLDKLEAIPGFIVCIDQTRMQEIIDSVGCCIVGQTKSLVPADKIFYATRDVTGTIDDTSLIAASIISKKAAEQVGALVLDVKCGKGSFNKTETAARKLASKMVNIGNGLGVKTVALLTKMDSPIGNAIGNALEVVEAIECLHDNGPDDIMDLVYSLGAQVLHQNCKTLSITEARHQMIDIISSGAALRKFRDMIVAQGVSEPIADSLCEPGADMFKILPKAQNVTPIICKKEGSVLEIDSLRCAEISGRLGAGRFKSSDPINYAVGLELCVHVGSKVKEGQTWLKIHHDAPLQKELIENIDSILSLVPPASTAVNEATLQPQLQSNTTTPIAVNEATLQPQLQRIKQPQLQCLNCRESNTTASTAENEATTASTAENEATLQPQLHRMKQHYREVFFIS</sequence>
<comment type="similarity">
    <text evidence="1 5">Belongs to the thymidine/pyrimidine-nucleoside phosphorylase family.</text>
</comment>
<dbReference type="NCBIfam" id="TIGR02644">
    <property type="entry name" value="Y_phosphoryl"/>
    <property type="match status" value="1"/>
</dbReference>
<dbReference type="Pfam" id="PF00591">
    <property type="entry name" value="Glycos_transf_3"/>
    <property type="match status" value="1"/>
</dbReference>
<evidence type="ECO:0000256" key="5">
    <source>
        <dbReference type="PIRNR" id="PIRNR000478"/>
    </source>
</evidence>
<keyword evidence="8" id="KW-1185">Reference proteome</keyword>
<dbReference type="InterPro" id="IPR018090">
    <property type="entry name" value="Pyrmidine_PPas_bac/euk"/>
</dbReference>
<evidence type="ECO:0000259" key="6">
    <source>
        <dbReference type="SMART" id="SM00941"/>
    </source>
</evidence>
<dbReference type="GO" id="GO:0005829">
    <property type="term" value="C:cytosol"/>
    <property type="evidence" value="ECO:0007669"/>
    <property type="project" value="TreeGrafter"/>
</dbReference>
<dbReference type="NCBIfam" id="NF004490">
    <property type="entry name" value="PRK05820.1"/>
    <property type="match status" value="1"/>
</dbReference>
<comment type="pathway">
    <text evidence="5">Pyrimidine metabolism; dTMP biosynthesis via salvage pathway; dTMP from thymine: step 1/2.</text>
</comment>
<dbReference type="InterPro" id="IPR035902">
    <property type="entry name" value="Nuc_phospho_transferase"/>
</dbReference>
<accession>A0A8S3UR43</accession>
<dbReference type="EC" id="2.4.2.4" evidence="5"/>
<dbReference type="PIRSF" id="PIRSF000478">
    <property type="entry name" value="TP_PyNP"/>
    <property type="match status" value="1"/>
</dbReference>
<dbReference type="GO" id="GO:0006206">
    <property type="term" value="P:pyrimidine nucleobase metabolic process"/>
    <property type="evidence" value="ECO:0007669"/>
    <property type="project" value="InterPro"/>
</dbReference>
<dbReference type="Proteomes" id="UP000683360">
    <property type="component" value="Unassembled WGS sequence"/>
</dbReference>
<evidence type="ECO:0000256" key="2">
    <source>
        <dbReference type="ARBA" id="ARBA00011738"/>
    </source>
</evidence>
<name>A0A8S3UR43_MYTED</name>
<evidence type="ECO:0000256" key="1">
    <source>
        <dbReference type="ARBA" id="ARBA00006915"/>
    </source>
</evidence>
<dbReference type="Gene3D" id="1.20.970.10">
    <property type="entry name" value="Transferase, Pyrimidine Nucleoside Phosphorylase, Chain C"/>
    <property type="match status" value="1"/>
</dbReference>
<dbReference type="OrthoDB" id="445007at2759"/>
<dbReference type="GO" id="GO:0006213">
    <property type="term" value="P:pyrimidine nucleoside metabolic process"/>
    <property type="evidence" value="ECO:0007669"/>
    <property type="project" value="UniProtKB-UniRule"/>
</dbReference>
<dbReference type="PROSITE" id="PS00647">
    <property type="entry name" value="THYMID_PHOSPHORYLASE"/>
    <property type="match status" value="1"/>
</dbReference>
<comment type="subunit">
    <text evidence="2 5">Homodimer.</text>
</comment>
<evidence type="ECO:0000256" key="3">
    <source>
        <dbReference type="ARBA" id="ARBA00022676"/>
    </source>
</evidence>
<dbReference type="InterPro" id="IPR036566">
    <property type="entry name" value="PYNP-like_C_sf"/>
</dbReference>
<dbReference type="GO" id="GO:0009032">
    <property type="term" value="F:thymidine phosphorylase activity"/>
    <property type="evidence" value="ECO:0007669"/>
    <property type="project" value="UniProtKB-UniRule"/>
</dbReference>
<dbReference type="InterPro" id="IPR013102">
    <property type="entry name" value="PYNP_C"/>
</dbReference>